<accession>A0A0A2WLN8</accession>
<sequence length="72" mass="7541">MGGGHGEDACECEEQKGIAHSCISGCGRIDATQPTVGTCATPGTEFTHGENHPRTGPMITGRSRYPARTTHD</sequence>
<comment type="caution">
    <text evidence="2">The sequence shown here is derived from an EMBL/GenBank/DDBJ whole genome shotgun (WGS) entry which is preliminary data.</text>
</comment>
<dbReference type="AlphaFoldDB" id="A0A0A2WLN8"/>
<dbReference type="Proteomes" id="UP000030518">
    <property type="component" value="Unassembled WGS sequence"/>
</dbReference>
<dbReference type="PATRIC" id="fig|1300345.3.peg.1141"/>
<feature type="region of interest" description="Disordered" evidence="1">
    <location>
        <begin position="41"/>
        <end position="72"/>
    </location>
</feature>
<protein>
    <submittedName>
        <fullName evidence="2">Uncharacterized protein</fullName>
    </submittedName>
</protein>
<keyword evidence="3" id="KW-1185">Reference proteome</keyword>
<proteinExistence type="predicted"/>
<reference evidence="2 3" key="1">
    <citation type="submission" date="2014-09" db="EMBL/GenBank/DDBJ databases">
        <title>Genome sequences of Lysobacter dokdonensis DS-58.</title>
        <authorList>
            <person name="Kim J.F."/>
            <person name="Kwak M.-J."/>
        </authorList>
    </citation>
    <scope>NUCLEOTIDE SEQUENCE [LARGE SCALE GENOMIC DNA]</scope>
    <source>
        <strain evidence="2 3">DS-58</strain>
    </source>
</reference>
<evidence type="ECO:0000313" key="2">
    <source>
        <dbReference type="EMBL" id="KGQ19637.1"/>
    </source>
</evidence>
<evidence type="ECO:0000313" key="3">
    <source>
        <dbReference type="Proteomes" id="UP000030518"/>
    </source>
</evidence>
<dbReference type="STRING" id="1300345.LF41_2575"/>
<name>A0A0A2WLN8_9GAMM</name>
<dbReference type="EMBL" id="JRKJ01000006">
    <property type="protein sequence ID" value="KGQ19637.1"/>
    <property type="molecule type" value="Genomic_DNA"/>
</dbReference>
<gene>
    <name evidence="2" type="ORF">LF41_2575</name>
</gene>
<evidence type="ECO:0000256" key="1">
    <source>
        <dbReference type="SAM" id="MobiDB-lite"/>
    </source>
</evidence>
<organism evidence="2 3">
    <name type="scientific">Lysobacter dokdonensis DS-58</name>
    <dbReference type="NCBI Taxonomy" id="1300345"/>
    <lineage>
        <taxon>Bacteria</taxon>
        <taxon>Pseudomonadati</taxon>
        <taxon>Pseudomonadota</taxon>
        <taxon>Gammaproteobacteria</taxon>
        <taxon>Lysobacterales</taxon>
        <taxon>Lysobacteraceae</taxon>
        <taxon>Noviluteimonas</taxon>
    </lineage>
</organism>